<organism evidence="1 2">
    <name type="scientific">Rhodococcus pyridinivorans SB3094</name>
    <dbReference type="NCBI Taxonomy" id="1435356"/>
    <lineage>
        <taxon>Bacteria</taxon>
        <taxon>Bacillati</taxon>
        <taxon>Actinomycetota</taxon>
        <taxon>Actinomycetes</taxon>
        <taxon>Mycobacteriales</taxon>
        <taxon>Nocardiaceae</taxon>
        <taxon>Rhodococcus</taxon>
    </lineage>
</organism>
<proteinExistence type="predicted"/>
<dbReference type="KEGG" id="rpy:Y013_25280"/>
<reference evidence="1 2" key="1">
    <citation type="journal article" date="2014" name="Genome Announc.">
        <title>Complete Genome of Rhodococcus pyridinivorans SB3094, a Methyl-Ethyl-Ketone-Degrading Bacterium Used for Bioaugmentation.</title>
        <authorList>
            <person name="Dueholm M.S."/>
            <person name="Albertsen M."/>
            <person name="D'Imperio S."/>
            <person name="Tale V.P."/>
            <person name="Lewis D."/>
            <person name="Nielsen P.H."/>
            <person name="Nielsen J.L."/>
        </authorList>
    </citation>
    <scope>NUCLEOTIDE SEQUENCE [LARGE SCALE GENOMIC DNA]</scope>
    <source>
        <strain evidence="2">SB3094</strain>
        <plasmid evidence="2">1</plasmid>
    </source>
</reference>
<protein>
    <submittedName>
        <fullName evidence="1">Uncharacterized protein</fullName>
    </submittedName>
</protein>
<evidence type="ECO:0000313" key="2">
    <source>
        <dbReference type="Proteomes" id="UP000018781"/>
    </source>
</evidence>
<gene>
    <name evidence="1" type="ORF">Y013_25280</name>
</gene>
<keyword evidence="1" id="KW-0614">Plasmid</keyword>
<name>V9XPH3_9NOCA</name>
<evidence type="ECO:0000313" key="1">
    <source>
        <dbReference type="EMBL" id="AHD24268.1"/>
    </source>
</evidence>
<dbReference type="Proteomes" id="UP000018781">
    <property type="component" value="Plasmid unnamed"/>
</dbReference>
<sequence length="122" mass="13787">MHSHCDTIRTVRATRRCNRQREPAHVEVLIVEWGSGSGDKTVKNRRTRSLIKPGDQVKVSARGKFVVTVKDIDEDSGLAMIEVNADSPLTYPWPYNVSRPWEDYLCALAPARGRSPRSPFSH</sequence>
<dbReference type="HOGENOM" id="CLU_2024964_0_0_11"/>
<accession>V9XPH3</accession>
<dbReference type="EMBL" id="CP006997">
    <property type="protein sequence ID" value="AHD24268.1"/>
    <property type="molecule type" value="Genomic_DNA"/>
</dbReference>
<dbReference type="AlphaFoldDB" id="V9XPH3"/>
<dbReference type="eggNOG" id="ENOG5031GX8">
    <property type="taxonomic scope" value="Bacteria"/>
</dbReference>
<geneLocation type="plasmid" evidence="2">
    <name>1</name>
</geneLocation>